<organism evidence="5 6">
    <name type="scientific">Shewanella salipaludis</name>
    <dbReference type="NCBI Taxonomy" id="2723052"/>
    <lineage>
        <taxon>Bacteria</taxon>
        <taxon>Pseudomonadati</taxon>
        <taxon>Pseudomonadota</taxon>
        <taxon>Gammaproteobacteria</taxon>
        <taxon>Alteromonadales</taxon>
        <taxon>Shewanellaceae</taxon>
        <taxon>Shewanella</taxon>
    </lineage>
</organism>
<dbReference type="SUPFAM" id="SSF53335">
    <property type="entry name" value="S-adenosyl-L-methionine-dependent methyltransferases"/>
    <property type="match status" value="1"/>
</dbReference>
<dbReference type="PANTHER" id="PTHR13090:SF1">
    <property type="entry name" value="ARGININE-HYDROXYLASE NDUFAF5, MITOCHONDRIAL"/>
    <property type="match status" value="1"/>
</dbReference>
<feature type="region of interest" description="Disordered" evidence="3">
    <location>
        <begin position="1"/>
        <end position="32"/>
    </location>
</feature>
<dbReference type="CDD" id="cd02440">
    <property type="entry name" value="AdoMet_MTases"/>
    <property type="match status" value="1"/>
</dbReference>
<dbReference type="RefSeq" id="WP_169562969.1">
    <property type="nucleotide sequence ID" value="NZ_JAAXYH010000002.1"/>
</dbReference>
<dbReference type="GO" id="GO:0032259">
    <property type="term" value="P:methylation"/>
    <property type="evidence" value="ECO:0007669"/>
    <property type="project" value="UniProtKB-KW"/>
</dbReference>
<dbReference type="Pfam" id="PF08241">
    <property type="entry name" value="Methyltransf_11"/>
    <property type="match status" value="1"/>
</dbReference>
<reference evidence="5" key="1">
    <citation type="submission" date="2020-04" db="EMBL/GenBank/DDBJ databases">
        <title>Description of Shewanella salipaludis sp. nov., isolated from a salt marsh.</title>
        <authorList>
            <person name="Park S."/>
            <person name="Yoon J.-H."/>
        </authorList>
    </citation>
    <scope>NUCLEOTIDE SEQUENCE</scope>
    <source>
        <strain evidence="5">SHSM-M6</strain>
    </source>
</reference>
<dbReference type="InterPro" id="IPR029063">
    <property type="entry name" value="SAM-dependent_MTases_sf"/>
</dbReference>
<dbReference type="EMBL" id="JAAXYH010000002">
    <property type="protein sequence ID" value="NMH64283.1"/>
    <property type="molecule type" value="Genomic_DNA"/>
</dbReference>
<evidence type="ECO:0000259" key="4">
    <source>
        <dbReference type="Pfam" id="PF08241"/>
    </source>
</evidence>
<protein>
    <submittedName>
        <fullName evidence="5">Methyltransferase domain-containing protein</fullName>
    </submittedName>
</protein>
<dbReference type="Gene3D" id="3.40.50.150">
    <property type="entry name" value="Vaccinia Virus protein VP39"/>
    <property type="match status" value="1"/>
</dbReference>
<dbReference type="InterPro" id="IPR013216">
    <property type="entry name" value="Methyltransf_11"/>
</dbReference>
<feature type="region of interest" description="Disordered" evidence="3">
    <location>
        <begin position="197"/>
        <end position="225"/>
    </location>
</feature>
<feature type="compositionally biased region" description="Gly residues" evidence="3">
    <location>
        <begin position="208"/>
        <end position="220"/>
    </location>
</feature>
<dbReference type="InterPro" id="IPR050602">
    <property type="entry name" value="Malonyl-ACP_OMT"/>
</dbReference>
<keyword evidence="1 5" id="KW-0489">Methyltransferase</keyword>
<feature type="domain" description="Methyltransferase type 11" evidence="4">
    <location>
        <begin position="76"/>
        <end position="161"/>
    </location>
</feature>
<dbReference type="Proteomes" id="UP000737113">
    <property type="component" value="Unassembled WGS sequence"/>
</dbReference>
<evidence type="ECO:0000256" key="1">
    <source>
        <dbReference type="ARBA" id="ARBA00022603"/>
    </source>
</evidence>
<keyword evidence="2" id="KW-0808">Transferase</keyword>
<feature type="compositionally biased region" description="Polar residues" evidence="3">
    <location>
        <begin position="8"/>
        <end position="31"/>
    </location>
</feature>
<gene>
    <name evidence="5" type="ORF">HC757_03745</name>
</gene>
<dbReference type="PANTHER" id="PTHR13090">
    <property type="entry name" value="ARGININE-HYDROXYLASE NDUFAF5, MITOCHONDRIAL"/>
    <property type="match status" value="1"/>
</dbReference>
<keyword evidence="6" id="KW-1185">Reference proteome</keyword>
<comment type="caution">
    <text evidence="5">The sequence shown here is derived from an EMBL/GenBank/DDBJ whole genome shotgun (WGS) entry which is preliminary data.</text>
</comment>
<evidence type="ECO:0000256" key="3">
    <source>
        <dbReference type="SAM" id="MobiDB-lite"/>
    </source>
</evidence>
<feature type="compositionally biased region" description="Low complexity" evidence="3">
    <location>
        <begin position="198"/>
        <end position="207"/>
    </location>
</feature>
<evidence type="ECO:0000256" key="2">
    <source>
        <dbReference type="ARBA" id="ARBA00022679"/>
    </source>
</evidence>
<sequence>MKRETYSRDTGSQDTCSQDTCPQNTCPQNRGATDGGLVQVGARFSAAARRYKQHDVLQRLSARSLLSHFSPKGRLLDIGAGPGTDFPGSAQVFALDIAQGMLETLALSYPDYIAVAGDAQRLPFQDASFDCLYSNLALQWCADFPQAVAEAARVLRPDGEFHLSLVAQDSLFELSQLGLAVNGFRSLPALRGAFERAPGSGPCTDSGTGCGSGNGTGSDSGPGSERARWQVLSAELVPMTVYFPDLRSLLYSIKGVGASIHVTPTPQGTAENINSQARLPASPAGSTATGTAKGLRGRRDWLRLVAAAEALRTPQGLPLTYHIAQIRARRLEP</sequence>
<accession>A0A972JHS0</accession>
<evidence type="ECO:0000313" key="6">
    <source>
        <dbReference type="Proteomes" id="UP000737113"/>
    </source>
</evidence>
<dbReference type="AlphaFoldDB" id="A0A972JHS0"/>
<dbReference type="GO" id="GO:0008757">
    <property type="term" value="F:S-adenosylmethionine-dependent methyltransferase activity"/>
    <property type="evidence" value="ECO:0007669"/>
    <property type="project" value="InterPro"/>
</dbReference>
<evidence type="ECO:0000313" key="5">
    <source>
        <dbReference type="EMBL" id="NMH64283.1"/>
    </source>
</evidence>
<proteinExistence type="predicted"/>
<name>A0A972JHS0_9GAMM</name>